<dbReference type="OrthoDB" id="9804020at2"/>
<reference evidence="1 2" key="1">
    <citation type="submission" date="2018-11" db="EMBL/GenBank/DDBJ databases">
        <title>Genomic Encyclopedia of Type Strains, Phase IV (KMG-IV): sequencing the most valuable type-strain genomes for metagenomic binning, comparative biology and taxonomic classification.</title>
        <authorList>
            <person name="Goeker M."/>
        </authorList>
    </citation>
    <scope>NUCLEOTIDE SEQUENCE [LARGE SCALE GENOMIC DNA]</scope>
    <source>
        <strain evidence="1 2">DSM 5900</strain>
    </source>
</reference>
<sequence>MPAIADLSVEELDQQLESIRQEYEAFRARGLKLDMTRGKPAADQLDLAAGMLALPGNRDHFTEAGEDARNYGGLQGLPEARALFQTLMGAPADRIVIGDNSSLALMHDTLVWALLKGVPGSVRPWSREASPAFICPVPGYDRHFAICEEFGIRMLPVPLTGEGPDMDQVEALARDPAVKGMWCVPKYSNPSGEVYSDATVERLARMQTAAPDFRLFWDNAYAVHHLTEERRAIPNILDLCAAAGHPDRAFVFASTSKITLAGAGLALFAGSDANVRWYLARAGKRTIGPDKLSQIRHVRFLRDDAGLQRHMDGHRRLLVPKFDAVADALEARLGGTGAARWTKPEGGYFITVDGMDGTARRVVELAKAAGMALTPAGATSPHGQDPHDRTLRLAPTFPSLDEVKTASEGIALCILLAGLEKRRAEIG</sequence>
<keyword evidence="2" id="KW-1185">Reference proteome</keyword>
<dbReference type="CDD" id="cd00609">
    <property type="entry name" value="AAT_like"/>
    <property type="match status" value="1"/>
</dbReference>
<evidence type="ECO:0000313" key="1">
    <source>
        <dbReference type="EMBL" id="ROP83233.1"/>
    </source>
</evidence>
<gene>
    <name evidence="1" type="ORF">EDC65_4766</name>
</gene>
<dbReference type="PANTHER" id="PTHR43799:SF1">
    <property type="entry name" value="ASPARTATE AMINOTRANSFERASE"/>
    <property type="match status" value="1"/>
</dbReference>
<dbReference type="GO" id="GO:0004069">
    <property type="term" value="F:L-aspartate:2-oxoglutarate aminotransferase activity"/>
    <property type="evidence" value="ECO:0007669"/>
    <property type="project" value="InterPro"/>
</dbReference>
<dbReference type="Proteomes" id="UP000278222">
    <property type="component" value="Unassembled WGS sequence"/>
</dbReference>
<dbReference type="SUPFAM" id="SSF53383">
    <property type="entry name" value="PLP-dependent transferases"/>
    <property type="match status" value="1"/>
</dbReference>
<dbReference type="InterPro" id="IPR015421">
    <property type="entry name" value="PyrdxlP-dep_Trfase_major"/>
</dbReference>
<dbReference type="AlphaFoldDB" id="A0A3N1KND1"/>
<keyword evidence="1" id="KW-0238">DNA-binding</keyword>
<comment type="caution">
    <text evidence="1">The sequence shown here is derived from an EMBL/GenBank/DDBJ whole genome shotgun (WGS) entry which is preliminary data.</text>
</comment>
<dbReference type="InterPro" id="IPR015422">
    <property type="entry name" value="PyrdxlP-dep_Trfase_small"/>
</dbReference>
<dbReference type="InterPro" id="IPR015424">
    <property type="entry name" value="PyrdxlP-dep_Trfase"/>
</dbReference>
<name>A0A3N1KND1_9PROT</name>
<dbReference type="Gene3D" id="3.40.640.10">
    <property type="entry name" value="Type I PLP-dependent aspartate aminotransferase-like (Major domain)"/>
    <property type="match status" value="1"/>
</dbReference>
<organism evidence="1 2">
    <name type="scientific">Stella humosa</name>
    <dbReference type="NCBI Taxonomy" id="94"/>
    <lineage>
        <taxon>Bacteria</taxon>
        <taxon>Pseudomonadati</taxon>
        <taxon>Pseudomonadota</taxon>
        <taxon>Alphaproteobacteria</taxon>
        <taxon>Rhodospirillales</taxon>
        <taxon>Stellaceae</taxon>
        <taxon>Stella</taxon>
    </lineage>
</organism>
<proteinExistence type="predicted"/>
<dbReference type="Gene3D" id="3.90.1150.10">
    <property type="entry name" value="Aspartate Aminotransferase, domain 1"/>
    <property type="match status" value="1"/>
</dbReference>
<dbReference type="InterPro" id="IPR024551">
    <property type="entry name" value="AspAT_Ic"/>
</dbReference>
<dbReference type="Pfam" id="PF12897">
    <property type="entry name" value="Asp_aminotransf"/>
    <property type="match status" value="1"/>
</dbReference>
<accession>A0A3N1KND1</accession>
<evidence type="ECO:0000313" key="2">
    <source>
        <dbReference type="Proteomes" id="UP000278222"/>
    </source>
</evidence>
<dbReference type="RefSeq" id="WP_123694302.1">
    <property type="nucleotide sequence ID" value="NZ_AP019700.1"/>
</dbReference>
<dbReference type="GO" id="GO:0003677">
    <property type="term" value="F:DNA binding"/>
    <property type="evidence" value="ECO:0007669"/>
    <property type="project" value="UniProtKB-KW"/>
</dbReference>
<protein>
    <submittedName>
        <fullName evidence="1">DNA-binding transcriptional MocR family regulator</fullName>
    </submittedName>
</protein>
<dbReference type="EMBL" id="RJKX01000017">
    <property type="protein sequence ID" value="ROP83233.1"/>
    <property type="molecule type" value="Genomic_DNA"/>
</dbReference>
<dbReference type="PANTHER" id="PTHR43799">
    <property type="entry name" value="AMINOTRANSFERASE, PUTATIVE-RELATED"/>
    <property type="match status" value="1"/>
</dbReference>